<comment type="caution">
    <text evidence="2">The sequence shown here is derived from an EMBL/GenBank/DDBJ whole genome shotgun (WGS) entry which is preliminary data.</text>
</comment>
<keyword evidence="1" id="KW-0472">Membrane</keyword>
<gene>
    <name evidence="2" type="ORF">ACFL27_09095</name>
</gene>
<organism evidence="2 3">
    <name type="scientific">candidate division CSSED10-310 bacterium</name>
    <dbReference type="NCBI Taxonomy" id="2855610"/>
    <lineage>
        <taxon>Bacteria</taxon>
        <taxon>Bacteria division CSSED10-310</taxon>
    </lineage>
</organism>
<protein>
    <submittedName>
        <fullName evidence="2">Uncharacterized protein</fullName>
    </submittedName>
</protein>
<sequence length="76" mass="8882">MTISQKIAKELPFFEKLEDIELFLFIVGALSTRLIILRKACELMNTYQTSLLKLLDAANINFSYLDNEDIEPEKKW</sequence>
<feature type="transmembrane region" description="Helical" evidence="1">
    <location>
        <begin position="20"/>
        <end position="37"/>
    </location>
</feature>
<reference evidence="2 3" key="1">
    <citation type="submission" date="2024-09" db="EMBL/GenBank/DDBJ databases">
        <title>Laminarin stimulates single cell rates of sulfate reduction while oxygen inhibits transcriptomic activity in coastal marine sediment.</title>
        <authorList>
            <person name="Lindsay M."/>
            <person name="Orcutt B."/>
            <person name="Emerson D."/>
            <person name="Stepanauskas R."/>
            <person name="D'Angelo T."/>
        </authorList>
    </citation>
    <scope>NUCLEOTIDE SEQUENCE [LARGE SCALE GENOMIC DNA]</scope>
    <source>
        <strain evidence="2">SAG AM-311-K15</strain>
    </source>
</reference>
<name>A0ABV6YW93_UNCC1</name>
<dbReference type="Proteomes" id="UP001594351">
    <property type="component" value="Unassembled WGS sequence"/>
</dbReference>
<keyword evidence="1" id="KW-0812">Transmembrane</keyword>
<evidence type="ECO:0000313" key="2">
    <source>
        <dbReference type="EMBL" id="MFC1850333.1"/>
    </source>
</evidence>
<keyword evidence="1" id="KW-1133">Transmembrane helix</keyword>
<evidence type="ECO:0000313" key="3">
    <source>
        <dbReference type="Proteomes" id="UP001594351"/>
    </source>
</evidence>
<keyword evidence="3" id="KW-1185">Reference proteome</keyword>
<proteinExistence type="predicted"/>
<evidence type="ECO:0000256" key="1">
    <source>
        <dbReference type="SAM" id="Phobius"/>
    </source>
</evidence>
<dbReference type="EMBL" id="JBHPBY010000092">
    <property type="protein sequence ID" value="MFC1850333.1"/>
    <property type="molecule type" value="Genomic_DNA"/>
</dbReference>
<accession>A0ABV6YW93</accession>